<organism evidence="2 3">
    <name type="scientific">Candidatus Gallacutalibacter pullicola</name>
    <dbReference type="NCBI Taxonomy" id="2840830"/>
    <lineage>
        <taxon>Bacteria</taxon>
        <taxon>Bacillati</taxon>
        <taxon>Bacillota</taxon>
        <taxon>Clostridia</taxon>
        <taxon>Eubacteriales</taxon>
        <taxon>Candidatus Gallacutalibacter</taxon>
    </lineage>
</organism>
<feature type="transmembrane region" description="Helical" evidence="1">
    <location>
        <begin position="7"/>
        <end position="27"/>
    </location>
</feature>
<evidence type="ECO:0000256" key="1">
    <source>
        <dbReference type="SAM" id="Phobius"/>
    </source>
</evidence>
<protein>
    <submittedName>
        <fullName evidence="2">Uncharacterized protein</fullName>
    </submittedName>
</protein>
<keyword evidence="1" id="KW-0472">Membrane</keyword>
<evidence type="ECO:0000313" key="3">
    <source>
        <dbReference type="Proteomes" id="UP000886785"/>
    </source>
</evidence>
<evidence type="ECO:0000313" key="2">
    <source>
        <dbReference type="EMBL" id="HIR57308.1"/>
    </source>
</evidence>
<proteinExistence type="predicted"/>
<feature type="transmembrane region" description="Helical" evidence="1">
    <location>
        <begin position="84"/>
        <end position="103"/>
    </location>
</feature>
<keyword evidence="1" id="KW-1133">Transmembrane helix</keyword>
<dbReference type="Proteomes" id="UP000886785">
    <property type="component" value="Unassembled WGS sequence"/>
</dbReference>
<reference evidence="2" key="2">
    <citation type="journal article" date="2021" name="PeerJ">
        <title>Extensive microbial diversity within the chicken gut microbiome revealed by metagenomics and culture.</title>
        <authorList>
            <person name="Gilroy R."/>
            <person name="Ravi A."/>
            <person name="Getino M."/>
            <person name="Pursley I."/>
            <person name="Horton D.L."/>
            <person name="Alikhan N.F."/>
            <person name="Baker D."/>
            <person name="Gharbi K."/>
            <person name="Hall N."/>
            <person name="Watson M."/>
            <person name="Adriaenssens E.M."/>
            <person name="Foster-Nyarko E."/>
            <person name="Jarju S."/>
            <person name="Secka A."/>
            <person name="Antonio M."/>
            <person name="Oren A."/>
            <person name="Chaudhuri R.R."/>
            <person name="La Ragione R."/>
            <person name="Hildebrand F."/>
            <person name="Pallen M.J."/>
        </authorList>
    </citation>
    <scope>NUCLEOTIDE SEQUENCE</scope>
    <source>
        <strain evidence="2">ChiSjej1B19-7085</strain>
    </source>
</reference>
<reference evidence="2" key="1">
    <citation type="submission" date="2020-10" db="EMBL/GenBank/DDBJ databases">
        <authorList>
            <person name="Gilroy R."/>
        </authorList>
    </citation>
    <scope>NUCLEOTIDE SEQUENCE</scope>
    <source>
        <strain evidence="2">ChiSjej1B19-7085</strain>
    </source>
</reference>
<dbReference type="AlphaFoldDB" id="A0A9D1J1H5"/>
<name>A0A9D1J1H5_9FIRM</name>
<feature type="transmembrane region" description="Helical" evidence="1">
    <location>
        <begin position="109"/>
        <end position="132"/>
    </location>
</feature>
<keyword evidence="1" id="KW-0812">Transmembrane</keyword>
<gene>
    <name evidence="2" type="ORF">IAA54_06540</name>
</gene>
<dbReference type="EMBL" id="DVHF01000077">
    <property type="protein sequence ID" value="HIR57308.1"/>
    <property type="molecule type" value="Genomic_DNA"/>
</dbReference>
<sequence>MKKLTWYGVVFALFLLFLYIMGTYDFFMMLNHNDAYYSSRGYGEIVHHYFTDYPVPGLILWIGNLISGLAAPILYLLKNKHAYQTAYASFLFDLFLILFGAIFKNRFQVFEAPIICFDIFILIITFLFGLFLHLQAKKLRGNEEA</sequence>
<feature type="transmembrane region" description="Helical" evidence="1">
    <location>
        <begin position="58"/>
        <end position="77"/>
    </location>
</feature>
<accession>A0A9D1J1H5</accession>
<comment type="caution">
    <text evidence="2">The sequence shown here is derived from an EMBL/GenBank/DDBJ whole genome shotgun (WGS) entry which is preliminary data.</text>
</comment>